<evidence type="ECO:0000313" key="2">
    <source>
        <dbReference type="EMBL" id="RDX65886.1"/>
    </source>
</evidence>
<gene>
    <name evidence="2" type="ORF">CR513_55412</name>
</gene>
<comment type="caution">
    <text evidence="2">The sequence shown here is derived from an EMBL/GenBank/DDBJ whole genome shotgun (WGS) entry which is preliminary data.</text>
</comment>
<dbReference type="PANTHER" id="PTHR43383:SF2">
    <property type="entry name" value="AMIDOHYDROLASE 2 FAMILY PROTEIN"/>
    <property type="match status" value="1"/>
</dbReference>
<dbReference type="PANTHER" id="PTHR43383">
    <property type="entry name" value="NODULIN 6"/>
    <property type="match status" value="1"/>
</dbReference>
<proteinExistence type="predicted"/>
<keyword evidence="3" id="KW-1185">Reference proteome</keyword>
<dbReference type="SUPFAM" id="SSF56672">
    <property type="entry name" value="DNA/RNA polymerases"/>
    <property type="match status" value="1"/>
</dbReference>
<sequence>MSRFMFAENFPNPAPVQQNAPTNVPTMTLEMVQQMIISTLFALGFSDCYKARLVVIGNKLNYDETFAPIVKIITTRTLLVLAASQSWPLHQMDVKNALLHGDLKEKVYIKLRYGMHTSFPITIFKLKHSLYGLKQVPRIWFEKFCSIILGFSFTQSQYDPSLFLQRTPKDIMVLLVYVDDIVLIFPRAQPTLMHVDNTNAI</sequence>
<dbReference type="Proteomes" id="UP000257109">
    <property type="component" value="Unassembled WGS sequence"/>
</dbReference>
<feature type="domain" description="Reverse transcriptase Ty1/copia-type" evidence="1">
    <location>
        <begin position="49"/>
        <end position="183"/>
    </location>
</feature>
<dbReference type="InterPro" id="IPR043502">
    <property type="entry name" value="DNA/RNA_pol_sf"/>
</dbReference>
<dbReference type="Pfam" id="PF07727">
    <property type="entry name" value="RVT_2"/>
    <property type="match status" value="1"/>
</dbReference>
<protein>
    <recommendedName>
        <fullName evidence="1">Reverse transcriptase Ty1/copia-type domain-containing protein</fullName>
    </recommendedName>
</protein>
<organism evidence="2 3">
    <name type="scientific">Mucuna pruriens</name>
    <name type="common">Velvet bean</name>
    <name type="synonym">Dolichos pruriens</name>
    <dbReference type="NCBI Taxonomy" id="157652"/>
    <lineage>
        <taxon>Eukaryota</taxon>
        <taxon>Viridiplantae</taxon>
        <taxon>Streptophyta</taxon>
        <taxon>Embryophyta</taxon>
        <taxon>Tracheophyta</taxon>
        <taxon>Spermatophyta</taxon>
        <taxon>Magnoliopsida</taxon>
        <taxon>eudicotyledons</taxon>
        <taxon>Gunneridae</taxon>
        <taxon>Pentapetalae</taxon>
        <taxon>rosids</taxon>
        <taxon>fabids</taxon>
        <taxon>Fabales</taxon>
        <taxon>Fabaceae</taxon>
        <taxon>Papilionoideae</taxon>
        <taxon>50 kb inversion clade</taxon>
        <taxon>NPAAA clade</taxon>
        <taxon>indigoferoid/millettioid clade</taxon>
        <taxon>Phaseoleae</taxon>
        <taxon>Mucuna</taxon>
    </lineage>
</organism>
<name>A0A371EIP9_MUCPR</name>
<reference evidence="2" key="1">
    <citation type="submission" date="2018-05" db="EMBL/GenBank/DDBJ databases">
        <title>Draft genome of Mucuna pruriens seed.</title>
        <authorList>
            <person name="Nnadi N.E."/>
            <person name="Vos R."/>
            <person name="Hasami M.H."/>
            <person name="Devisetty U.K."/>
            <person name="Aguiy J.C."/>
        </authorList>
    </citation>
    <scope>NUCLEOTIDE SEQUENCE [LARGE SCALE GENOMIC DNA]</scope>
    <source>
        <strain evidence="2">JCA_2017</strain>
    </source>
</reference>
<dbReference type="OrthoDB" id="2012657at2759"/>
<dbReference type="EMBL" id="QJKJ01013691">
    <property type="protein sequence ID" value="RDX65886.1"/>
    <property type="molecule type" value="Genomic_DNA"/>
</dbReference>
<accession>A0A371EIP9</accession>
<feature type="non-terminal residue" evidence="2">
    <location>
        <position position="1"/>
    </location>
</feature>
<dbReference type="InterPro" id="IPR013103">
    <property type="entry name" value="RVT_2"/>
</dbReference>
<dbReference type="AlphaFoldDB" id="A0A371EIP9"/>
<dbReference type="STRING" id="157652.A0A371EIP9"/>
<evidence type="ECO:0000313" key="3">
    <source>
        <dbReference type="Proteomes" id="UP000257109"/>
    </source>
</evidence>
<evidence type="ECO:0000259" key="1">
    <source>
        <dbReference type="Pfam" id="PF07727"/>
    </source>
</evidence>